<sequence>MKFSLILYGLHWALRFSSWRYPLFKKRLEEKDLKVQIRVADN</sequence>
<dbReference type="AlphaFoldDB" id="A0A383EEI7"/>
<evidence type="ECO:0000313" key="1">
    <source>
        <dbReference type="EMBL" id="SVE54750.1"/>
    </source>
</evidence>
<protein>
    <submittedName>
        <fullName evidence="1">Uncharacterized protein</fullName>
    </submittedName>
</protein>
<gene>
    <name evidence="1" type="ORF">METZ01_LOCUS507604</name>
</gene>
<dbReference type="EMBL" id="UINC01224923">
    <property type="protein sequence ID" value="SVE54750.1"/>
    <property type="molecule type" value="Genomic_DNA"/>
</dbReference>
<name>A0A383EEI7_9ZZZZ</name>
<reference evidence="1" key="1">
    <citation type="submission" date="2018-05" db="EMBL/GenBank/DDBJ databases">
        <authorList>
            <person name="Lanie J.A."/>
            <person name="Ng W.-L."/>
            <person name="Kazmierczak K.M."/>
            <person name="Andrzejewski T.M."/>
            <person name="Davidsen T.M."/>
            <person name="Wayne K.J."/>
            <person name="Tettelin H."/>
            <person name="Glass J.I."/>
            <person name="Rusch D."/>
            <person name="Podicherti R."/>
            <person name="Tsui H.-C.T."/>
            <person name="Winkler M.E."/>
        </authorList>
    </citation>
    <scope>NUCLEOTIDE SEQUENCE</scope>
</reference>
<accession>A0A383EEI7</accession>
<proteinExistence type="predicted"/>
<feature type="non-terminal residue" evidence="1">
    <location>
        <position position="42"/>
    </location>
</feature>
<organism evidence="1">
    <name type="scientific">marine metagenome</name>
    <dbReference type="NCBI Taxonomy" id="408172"/>
    <lineage>
        <taxon>unclassified sequences</taxon>
        <taxon>metagenomes</taxon>
        <taxon>ecological metagenomes</taxon>
    </lineage>
</organism>